<name>A0A919AIS6_9ACTN</name>
<proteinExistence type="predicted"/>
<accession>A0A919AIS6</accession>
<gene>
    <name evidence="1" type="ORF">GCM10014715_78660</name>
</gene>
<sequence length="56" mass="6464">MRPERVVADKGYSARSFRAYLRRRGIRATIPERVDKQPGRYLAAITLASTLIWLDT</sequence>
<reference evidence="1" key="1">
    <citation type="journal article" date="2014" name="Int. J. Syst. Evol. Microbiol.">
        <title>Complete genome sequence of Corynebacterium casei LMG S-19264T (=DSM 44701T), isolated from a smear-ripened cheese.</title>
        <authorList>
            <consortium name="US DOE Joint Genome Institute (JGI-PGF)"/>
            <person name="Walter F."/>
            <person name="Albersmeier A."/>
            <person name="Kalinowski J."/>
            <person name="Ruckert C."/>
        </authorList>
    </citation>
    <scope>NUCLEOTIDE SEQUENCE</scope>
    <source>
        <strain evidence="1">JCM 3302</strain>
    </source>
</reference>
<dbReference type="AlphaFoldDB" id="A0A919AIS6"/>
<reference evidence="1" key="2">
    <citation type="submission" date="2020-09" db="EMBL/GenBank/DDBJ databases">
        <authorList>
            <person name="Sun Q."/>
            <person name="Ohkuma M."/>
        </authorList>
    </citation>
    <scope>NUCLEOTIDE SEQUENCE</scope>
    <source>
        <strain evidence="1">JCM 3302</strain>
    </source>
</reference>
<protein>
    <recommendedName>
        <fullName evidence="3">Transposase</fullName>
    </recommendedName>
</protein>
<keyword evidence="2" id="KW-1185">Reference proteome</keyword>
<dbReference type="EMBL" id="BNBC01000060">
    <property type="protein sequence ID" value="GHF11284.1"/>
    <property type="molecule type" value="Genomic_DNA"/>
</dbReference>
<evidence type="ECO:0008006" key="3">
    <source>
        <dbReference type="Google" id="ProtNLM"/>
    </source>
</evidence>
<dbReference type="Proteomes" id="UP000641386">
    <property type="component" value="Unassembled WGS sequence"/>
</dbReference>
<evidence type="ECO:0000313" key="1">
    <source>
        <dbReference type="EMBL" id="GHF11284.1"/>
    </source>
</evidence>
<comment type="caution">
    <text evidence="1">The sequence shown here is derived from an EMBL/GenBank/DDBJ whole genome shotgun (WGS) entry which is preliminary data.</text>
</comment>
<organism evidence="1 2">
    <name type="scientific">Streptomyces spiralis</name>
    <dbReference type="NCBI Taxonomy" id="66376"/>
    <lineage>
        <taxon>Bacteria</taxon>
        <taxon>Bacillati</taxon>
        <taxon>Actinomycetota</taxon>
        <taxon>Actinomycetes</taxon>
        <taxon>Kitasatosporales</taxon>
        <taxon>Streptomycetaceae</taxon>
        <taxon>Streptomyces</taxon>
    </lineage>
</organism>
<evidence type="ECO:0000313" key="2">
    <source>
        <dbReference type="Proteomes" id="UP000641386"/>
    </source>
</evidence>